<comment type="caution">
    <text evidence="1">The sequence shown here is derived from an EMBL/GenBank/DDBJ whole genome shotgun (WGS) entry which is preliminary data.</text>
</comment>
<gene>
    <name evidence="1" type="ORF">BaRGS_00008470</name>
</gene>
<evidence type="ECO:0000313" key="1">
    <source>
        <dbReference type="EMBL" id="KAK7500247.1"/>
    </source>
</evidence>
<keyword evidence="2" id="KW-1185">Reference proteome</keyword>
<proteinExistence type="predicted"/>
<sequence length="100" mass="11358">MGGRKNPHAKTFSHPLGKDYGCCLCGRRSSTSRFVRWDKDDHVKKDGKVGVGVKKRANYLLVYGAETVSKFEDRMGHICNPCILKFKRQLEDLVSRTQSL</sequence>
<dbReference type="EMBL" id="JACVVK020000038">
    <property type="protein sequence ID" value="KAK7500247.1"/>
    <property type="molecule type" value="Genomic_DNA"/>
</dbReference>
<reference evidence="1 2" key="1">
    <citation type="journal article" date="2023" name="Sci. Data">
        <title>Genome assembly of the Korean intertidal mud-creeper Batillaria attramentaria.</title>
        <authorList>
            <person name="Patra A.K."/>
            <person name="Ho P.T."/>
            <person name="Jun S."/>
            <person name="Lee S.J."/>
            <person name="Kim Y."/>
            <person name="Won Y.J."/>
        </authorList>
    </citation>
    <scope>NUCLEOTIDE SEQUENCE [LARGE SCALE GENOMIC DNA]</scope>
    <source>
        <strain evidence="1">Wonlab-2016</strain>
    </source>
</reference>
<evidence type="ECO:0000313" key="2">
    <source>
        <dbReference type="Proteomes" id="UP001519460"/>
    </source>
</evidence>
<organism evidence="1 2">
    <name type="scientific">Batillaria attramentaria</name>
    <dbReference type="NCBI Taxonomy" id="370345"/>
    <lineage>
        <taxon>Eukaryota</taxon>
        <taxon>Metazoa</taxon>
        <taxon>Spiralia</taxon>
        <taxon>Lophotrochozoa</taxon>
        <taxon>Mollusca</taxon>
        <taxon>Gastropoda</taxon>
        <taxon>Caenogastropoda</taxon>
        <taxon>Sorbeoconcha</taxon>
        <taxon>Cerithioidea</taxon>
        <taxon>Batillariidae</taxon>
        <taxon>Batillaria</taxon>
    </lineage>
</organism>
<protein>
    <submittedName>
        <fullName evidence="1">Uncharacterized protein</fullName>
    </submittedName>
</protein>
<name>A0ABD0LMJ0_9CAEN</name>
<accession>A0ABD0LMJ0</accession>
<dbReference type="Proteomes" id="UP001519460">
    <property type="component" value="Unassembled WGS sequence"/>
</dbReference>
<dbReference type="AlphaFoldDB" id="A0ABD0LMJ0"/>